<feature type="compositionally biased region" description="Polar residues" evidence="2">
    <location>
        <begin position="146"/>
        <end position="158"/>
    </location>
</feature>
<dbReference type="STRING" id="526221.C9SWK4"/>
<gene>
    <name evidence="3" type="ORF">VDBG_09279</name>
</gene>
<dbReference type="OMA" id="CEEENMS"/>
<feature type="coiled-coil region" evidence="1">
    <location>
        <begin position="99"/>
        <end position="133"/>
    </location>
</feature>
<dbReference type="RefSeq" id="XP_003000784.1">
    <property type="nucleotide sequence ID" value="XM_003000738.1"/>
</dbReference>
<dbReference type="Proteomes" id="UP000008698">
    <property type="component" value="Unassembled WGS sequence"/>
</dbReference>
<name>C9SWK4_VERA1</name>
<proteinExistence type="predicted"/>
<dbReference type="AlphaFoldDB" id="C9SWK4"/>
<dbReference type="KEGG" id="val:VDBG_09279"/>
<feature type="region of interest" description="Disordered" evidence="2">
    <location>
        <begin position="1"/>
        <end position="96"/>
    </location>
</feature>
<dbReference type="HOGENOM" id="CLU_541014_0_0_1"/>
<evidence type="ECO:0000313" key="3">
    <source>
        <dbReference type="EMBL" id="EEY23169.1"/>
    </source>
</evidence>
<feature type="region of interest" description="Disordered" evidence="2">
    <location>
        <begin position="145"/>
        <end position="165"/>
    </location>
</feature>
<accession>C9SWK4</accession>
<sequence length="474" mass="53532">MSDAGRDPTGEEMNDLLSGADNQGPGGNDNLPAEEAEPGPEALERAQPGSIADAVAAGTHADDDPIDSNVTDDGIVEISDDEEEEDDDDMSDDDEPDLVRALRERIKQLRAEVIGLRDEKDGLINDKEQLSERIREREVMIETREASNSQLRNQLNQSRHPRQRTQRTWPAMLRAFLAGDPMAEEYHVIYRRMCEEENMSIKSSLLHPNLKLREPDDEELAAQLLNPDGDAPGENNEMGDNPVNHRAARNVVGEVVTQATHATDTGDEELFVVETKDNHKERPRRSFDSMPPEVQAKIVRQVLEYPGRSFIAFHDWTLIANSAPFPHTSVHFLGVHAFYGLNTFAFSSLGEFGRFCRGIGSARAQRIQHIEILWQGNQTLTFTPTSRGQWTSRRTYDTSELLKMRRLKTVVIHIDESSRGRRRRPHELPAVRTWLAGKTKLQPNHANFRALRTPPGARLHLRAARDPAHSFLRH</sequence>
<evidence type="ECO:0000256" key="2">
    <source>
        <dbReference type="SAM" id="MobiDB-lite"/>
    </source>
</evidence>
<dbReference type="GeneID" id="9529147"/>
<feature type="compositionally biased region" description="Acidic residues" evidence="2">
    <location>
        <begin position="74"/>
        <end position="96"/>
    </location>
</feature>
<dbReference type="OrthoDB" id="3439669at2759"/>
<reference evidence="4" key="1">
    <citation type="journal article" date="2011" name="PLoS Pathog.">
        <title>Comparative genomics yields insights into niche adaptation of plant vascular wilt pathogens.</title>
        <authorList>
            <person name="Klosterman S.J."/>
            <person name="Subbarao K.V."/>
            <person name="Kang S."/>
            <person name="Veronese P."/>
            <person name="Gold S.E."/>
            <person name="Thomma B.P.H.J."/>
            <person name="Chen Z."/>
            <person name="Henrissat B."/>
            <person name="Lee Y.-H."/>
            <person name="Park J."/>
            <person name="Garcia-Pedrajas M.D."/>
            <person name="Barbara D.J."/>
            <person name="Anchieta A."/>
            <person name="de Jonge R."/>
            <person name="Santhanam P."/>
            <person name="Maruthachalam K."/>
            <person name="Atallah Z."/>
            <person name="Amyotte S.G."/>
            <person name="Paz Z."/>
            <person name="Inderbitzin P."/>
            <person name="Hayes R.J."/>
            <person name="Heiman D.I."/>
            <person name="Young S."/>
            <person name="Zeng Q."/>
            <person name="Engels R."/>
            <person name="Galagan J."/>
            <person name="Cuomo C.A."/>
            <person name="Dobinson K.F."/>
            <person name="Ma L.-J."/>
        </authorList>
    </citation>
    <scope>NUCLEOTIDE SEQUENCE [LARGE SCALE GENOMIC DNA]</scope>
    <source>
        <strain evidence="4">VaMs.102 / ATCC MYA-4576 / FGSC 10136</strain>
    </source>
</reference>
<dbReference type="eggNOG" id="ENOG502RNRN">
    <property type="taxonomic scope" value="Eukaryota"/>
</dbReference>
<protein>
    <submittedName>
        <fullName evidence="3">Uncharacterized protein</fullName>
    </submittedName>
</protein>
<dbReference type="EMBL" id="DS985227">
    <property type="protein sequence ID" value="EEY23169.1"/>
    <property type="molecule type" value="Genomic_DNA"/>
</dbReference>
<keyword evidence="1" id="KW-0175">Coiled coil</keyword>
<evidence type="ECO:0000313" key="4">
    <source>
        <dbReference type="Proteomes" id="UP000008698"/>
    </source>
</evidence>
<evidence type="ECO:0000256" key="1">
    <source>
        <dbReference type="SAM" id="Coils"/>
    </source>
</evidence>
<organism evidence="4">
    <name type="scientific">Verticillium alfalfae (strain VaMs.102 / ATCC MYA-4576 / FGSC 10136)</name>
    <name type="common">Verticillium wilt of alfalfa</name>
    <name type="synonym">Verticillium albo-atrum</name>
    <dbReference type="NCBI Taxonomy" id="526221"/>
    <lineage>
        <taxon>Eukaryota</taxon>
        <taxon>Fungi</taxon>
        <taxon>Dikarya</taxon>
        <taxon>Ascomycota</taxon>
        <taxon>Pezizomycotina</taxon>
        <taxon>Sordariomycetes</taxon>
        <taxon>Hypocreomycetidae</taxon>
        <taxon>Glomerellales</taxon>
        <taxon>Plectosphaerellaceae</taxon>
        <taxon>Verticillium</taxon>
    </lineage>
</organism>
<keyword evidence="4" id="KW-1185">Reference proteome</keyword>